<reference evidence="1" key="2">
    <citation type="journal article" date="2012" name="Environ. Microbiol.">
        <title>Genomic content of uncultured Bacteroidetes from contrasting oceanic provinces in the North Atlantic Ocean.</title>
        <authorList>
            <person name="Gomez-Pereira P.R."/>
            <person name="Schuler M."/>
            <person name="Fuchs B.M."/>
            <person name="Bennke C."/>
            <person name="Teeling H."/>
            <person name="Waldmann J."/>
            <person name="Richter M."/>
            <person name="Barbe V."/>
            <person name="Bataille E."/>
            <person name="Glockner F.O."/>
            <person name="Amann R."/>
        </authorList>
    </citation>
    <scope>NUCLEOTIDE SEQUENCE</scope>
</reference>
<dbReference type="InterPro" id="IPR018914">
    <property type="entry name" value="DUF2480"/>
</dbReference>
<sequence>MSKEEAIINRVEKSGLLTIDLQDYLKDIQTRVIDLKDYLFQGLVLKEKDFREALKTLDTSQFKEAVVLITCTTDAIIPSWAYMLLMSKLSIITPSIAIGNESDLERVLIEHAINKIELSDYAGAKVVVKGCGSVQQRDYAYAKLTQAILPHVASVMYGEPCSTVPVYKKLR</sequence>
<name>F4MNA2_9BACT</name>
<evidence type="ECO:0008006" key="2">
    <source>
        <dbReference type="Google" id="ProtNLM"/>
    </source>
</evidence>
<dbReference type="Pfam" id="PF10652">
    <property type="entry name" value="DUF2480"/>
    <property type="match status" value="1"/>
</dbReference>
<organism evidence="1">
    <name type="scientific">uncultured Cytophagia bacterium</name>
    <dbReference type="NCBI Taxonomy" id="768505"/>
    <lineage>
        <taxon>Bacteria</taxon>
        <taxon>Pseudomonadati</taxon>
        <taxon>Bacteroidota</taxon>
        <taxon>Cytophagia</taxon>
        <taxon>environmental samples</taxon>
    </lineage>
</organism>
<accession>F4MNA2</accession>
<dbReference type="EMBL" id="FQ032830">
    <property type="protein sequence ID" value="CBL88137.1"/>
    <property type="molecule type" value="Genomic_DNA"/>
</dbReference>
<dbReference type="AlphaFoldDB" id="F4MNA2"/>
<gene>
    <name evidence="1" type="ORF">S18_1001_0014</name>
</gene>
<evidence type="ECO:0000313" key="1">
    <source>
        <dbReference type="EMBL" id="CBL88137.1"/>
    </source>
</evidence>
<reference evidence="1" key="1">
    <citation type="submission" date="2010-05" db="EMBL/GenBank/DDBJ databases">
        <authorList>
            <person name="Genoscope - CEA"/>
        </authorList>
    </citation>
    <scope>NUCLEOTIDE SEQUENCE</scope>
</reference>
<protein>
    <recommendedName>
        <fullName evidence="2">DUF2480 family protein</fullName>
    </recommendedName>
</protein>
<proteinExistence type="predicted"/>